<reference evidence="2 3" key="1">
    <citation type="submission" date="2014-02" db="EMBL/GenBank/DDBJ databases">
        <title>The genome sequence of Colletotrichum fioriniae PJ7.</title>
        <authorList>
            <person name="Baroncelli R."/>
            <person name="Thon M.R."/>
        </authorList>
    </citation>
    <scope>NUCLEOTIDE SEQUENCE [LARGE SCALE GENOMIC DNA]</scope>
    <source>
        <strain evidence="2 3">PJ7</strain>
    </source>
</reference>
<gene>
    <name evidence="2" type="ORF">CFIO01_03040</name>
</gene>
<evidence type="ECO:0000313" key="2">
    <source>
        <dbReference type="EMBL" id="EXF77719.1"/>
    </source>
</evidence>
<dbReference type="Proteomes" id="UP000020467">
    <property type="component" value="Unassembled WGS sequence"/>
</dbReference>
<evidence type="ECO:0000313" key="3">
    <source>
        <dbReference type="Proteomes" id="UP000020467"/>
    </source>
</evidence>
<feature type="non-terminal residue" evidence="2">
    <location>
        <position position="1"/>
    </location>
</feature>
<feature type="region of interest" description="Disordered" evidence="1">
    <location>
        <begin position="1"/>
        <end position="20"/>
    </location>
</feature>
<name>A0A010RIP4_9PEZI</name>
<dbReference type="AlphaFoldDB" id="A0A010RIP4"/>
<sequence length="200" mass="21652">SVPKPQSPSPPSLSSAVTVPSRSPSLSFRLGLGSGLHAPALALGPVSLNSHRTAPHQHQHQHQHFYLYQGTAATTTAGLYYAPLEDPSILLSFVSCPPLFFSFNLFSTLIFSTQTTLLSLTSGLQHSISSSYYVPSTRSSFSKRSIPLRRRGATAQPFLRLGPPSGFDRFVDTLFAITAQKLFHHTTPTTHACVSLVVFS</sequence>
<evidence type="ECO:0000256" key="1">
    <source>
        <dbReference type="SAM" id="MobiDB-lite"/>
    </source>
</evidence>
<keyword evidence="3" id="KW-1185">Reference proteome</keyword>
<accession>A0A010RIP4</accession>
<dbReference type="OrthoDB" id="10631784at2759"/>
<feature type="compositionally biased region" description="Pro residues" evidence="1">
    <location>
        <begin position="1"/>
        <end position="11"/>
    </location>
</feature>
<dbReference type="HOGENOM" id="CLU_1369126_0_0_1"/>
<protein>
    <submittedName>
        <fullName evidence="2">Uncharacterized protein</fullName>
    </submittedName>
</protein>
<organism evidence="2 3">
    <name type="scientific">Colletotrichum fioriniae PJ7</name>
    <dbReference type="NCBI Taxonomy" id="1445577"/>
    <lineage>
        <taxon>Eukaryota</taxon>
        <taxon>Fungi</taxon>
        <taxon>Dikarya</taxon>
        <taxon>Ascomycota</taxon>
        <taxon>Pezizomycotina</taxon>
        <taxon>Sordariomycetes</taxon>
        <taxon>Hypocreomycetidae</taxon>
        <taxon>Glomerellales</taxon>
        <taxon>Glomerellaceae</taxon>
        <taxon>Colletotrichum</taxon>
        <taxon>Colletotrichum acutatum species complex</taxon>
    </lineage>
</organism>
<dbReference type="KEGG" id="cfj:CFIO01_03040"/>
<proteinExistence type="predicted"/>
<dbReference type="EMBL" id="JARH01000682">
    <property type="protein sequence ID" value="EXF77719.1"/>
    <property type="molecule type" value="Genomic_DNA"/>
</dbReference>
<comment type="caution">
    <text evidence="2">The sequence shown here is derived from an EMBL/GenBank/DDBJ whole genome shotgun (WGS) entry which is preliminary data.</text>
</comment>
<dbReference type="eggNOG" id="ENOG502T5X3">
    <property type="taxonomic scope" value="Eukaryota"/>
</dbReference>